<protein>
    <submittedName>
        <fullName evidence="1">Transcriptional regulator</fullName>
    </submittedName>
</protein>
<organism evidence="1 2">
    <name type="scientific">Streptomyces fildesensis</name>
    <dbReference type="NCBI Taxonomy" id="375757"/>
    <lineage>
        <taxon>Bacteria</taxon>
        <taxon>Bacillati</taxon>
        <taxon>Actinomycetota</taxon>
        <taxon>Actinomycetes</taxon>
        <taxon>Kitasatosporales</taxon>
        <taxon>Streptomycetaceae</taxon>
        <taxon>Streptomyces</taxon>
    </lineage>
</organism>
<evidence type="ECO:0000313" key="2">
    <source>
        <dbReference type="Proteomes" id="UP001614394"/>
    </source>
</evidence>
<comment type="caution">
    <text evidence="1">The sequence shown here is derived from an EMBL/GenBank/DDBJ whole genome shotgun (WGS) entry which is preliminary data.</text>
</comment>
<reference evidence="1 2" key="1">
    <citation type="submission" date="2024-10" db="EMBL/GenBank/DDBJ databases">
        <title>The Natural Products Discovery Center: Release of the First 8490 Sequenced Strains for Exploring Actinobacteria Biosynthetic Diversity.</title>
        <authorList>
            <person name="Kalkreuter E."/>
            <person name="Kautsar S.A."/>
            <person name="Yang D."/>
            <person name="Bader C.D."/>
            <person name="Teijaro C.N."/>
            <person name="Fluegel L."/>
            <person name="Davis C.M."/>
            <person name="Simpson J.R."/>
            <person name="Lauterbach L."/>
            <person name="Steele A.D."/>
            <person name="Gui C."/>
            <person name="Meng S."/>
            <person name="Li G."/>
            <person name="Viehrig K."/>
            <person name="Ye F."/>
            <person name="Su P."/>
            <person name="Kiefer A.F."/>
            <person name="Nichols A."/>
            <person name="Cepeda A.J."/>
            <person name="Yan W."/>
            <person name="Fan B."/>
            <person name="Jiang Y."/>
            <person name="Adhikari A."/>
            <person name="Zheng C.-J."/>
            <person name="Schuster L."/>
            <person name="Cowan T.M."/>
            <person name="Smanski M.J."/>
            <person name="Chevrette M.G."/>
            <person name="De Carvalho L.P.S."/>
            <person name="Shen B."/>
        </authorList>
    </citation>
    <scope>NUCLEOTIDE SEQUENCE [LARGE SCALE GENOMIC DNA]</scope>
    <source>
        <strain evidence="1 2">NPDC053399</strain>
    </source>
</reference>
<proteinExistence type="predicted"/>
<dbReference type="Proteomes" id="UP001614394">
    <property type="component" value="Unassembled WGS sequence"/>
</dbReference>
<keyword evidence="2" id="KW-1185">Reference proteome</keyword>
<gene>
    <name evidence="1" type="ORF">ACIGXA_23185</name>
</gene>
<accession>A0ABW8CAI3</accession>
<dbReference type="RefSeq" id="WP_399652474.1">
    <property type="nucleotide sequence ID" value="NZ_JBITYG010000007.1"/>
</dbReference>
<sequence length="254" mass="27992">MRALNPSMLVRMAGDRATGALLRETGTVYLLDGEVVHAESPAAPGVDVLLLARRRLSSAEWQQTIDQAGARCRVGRSLVESNLLTSGELEICHLGAVFDAAFFALAPRTGPTRFRYGATHWFGPVRPLRAEVVERETRRRQELLDRIWPHPEVDSAPVVRDRAADNPAVTRRQRAVLDLADGVRTPFTMARLLGRPAFHTLVDVRRLAAAGHLRTPRRSAAAEPSPIPAWVADLSADPDISLLRRLRDALEATL</sequence>
<name>A0ABW8CAI3_9ACTN</name>
<dbReference type="EMBL" id="JBITYG010000007">
    <property type="protein sequence ID" value="MFI9103429.1"/>
    <property type="molecule type" value="Genomic_DNA"/>
</dbReference>
<evidence type="ECO:0000313" key="1">
    <source>
        <dbReference type="EMBL" id="MFI9103429.1"/>
    </source>
</evidence>